<gene>
    <name evidence="1" type="ORF">WKI67_15445</name>
</gene>
<accession>A0ACC6PTS6</accession>
<reference evidence="1" key="1">
    <citation type="submission" date="2024-03" db="EMBL/GenBank/DDBJ databases">
        <title>Novel Streptomyces species of biotechnological and ecological value are a feature of Machair soil.</title>
        <authorList>
            <person name="Prole J.R."/>
            <person name="Goodfellow M."/>
            <person name="Allenby N."/>
            <person name="Ward A.C."/>
        </authorList>
    </citation>
    <scope>NUCLEOTIDE SEQUENCE</scope>
    <source>
        <strain evidence="1">MS2.AVA.5</strain>
    </source>
</reference>
<organism evidence="1 2">
    <name type="scientific">Streptomyces achmelvichensis</name>
    <dbReference type="NCBI Taxonomy" id="3134111"/>
    <lineage>
        <taxon>Bacteria</taxon>
        <taxon>Bacillati</taxon>
        <taxon>Actinomycetota</taxon>
        <taxon>Actinomycetes</taxon>
        <taxon>Kitasatosporales</taxon>
        <taxon>Streptomycetaceae</taxon>
        <taxon>Streptomyces</taxon>
    </lineage>
</organism>
<dbReference type="Proteomes" id="UP001377168">
    <property type="component" value="Unassembled WGS sequence"/>
</dbReference>
<evidence type="ECO:0000313" key="1">
    <source>
        <dbReference type="EMBL" id="MEJ8634789.1"/>
    </source>
</evidence>
<name>A0ACC6PTS6_9ACTN</name>
<sequence length="205" mass="20062">MSALGTVVGLGVALPFALAAPAHAQSTLSVAKSHEGNFARGGQGVYTITLTSTGATGVLDVTDNLPPGVTATALGGLLGPFCEITNGGTTVHCGNGLNFLGAISAPLDVTVNIAADAPCSVSNTVTVIETESEEQGGETFTHSASDPTTITGGNCDGGDGGGGGSILPINLNGVIPMFNNITTNSNIGSPGASNNSHQVFGLNAP</sequence>
<comment type="caution">
    <text evidence="1">The sequence shown here is derived from an EMBL/GenBank/DDBJ whole genome shotgun (WGS) entry which is preliminary data.</text>
</comment>
<evidence type="ECO:0000313" key="2">
    <source>
        <dbReference type="Proteomes" id="UP001377168"/>
    </source>
</evidence>
<keyword evidence="2" id="KW-1185">Reference proteome</keyword>
<proteinExistence type="predicted"/>
<dbReference type="EMBL" id="JBBKAJ010000022">
    <property type="protein sequence ID" value="MEJ8634789.1"/>
    <property type="molecule type" value="Genomic_DNA"/>
</dbReference>
<protein>
    <submittedName>
        <fullName evidence="1">Uncharacterized protein</fullName>
    </submittedName>
</protein>